<evidence type="ECO:0000256" key="1">
    <source>
        <dbReference type="SAM" id="MobiDB-lite"/>
    </source>
</evidence>
<dbReference type="RefSeq" id="WP_243803324.1">
    <property type="nucleotide sequence ID" value="NZ_CP094672.1"/>
</dbReference>
<keyword evidence="3" id="KW-1185">Reference proteome</keyword>
<proteinExistence type="predicted"/>
<feature type="compositionally biased region" description="Basic and acidic residues" evidence="1">
    <location>
        <begin position="96"/>
        <end position="112"/>
    </location>
</feature>
<evidence type="ECO:0000313" key="3">
    <source>
        <dbReference type="Proteomes" id="UP000831113"/>
    </source>
</evidence>
<evidence type="ECO:0000313" key="2">
    <source>
        <dbReference type="EMBL" id="UOG77492.1"/>
    </source>
</evidence>
<geneLocation type="plasmid" evidence="2 3">
    <name>unnamed3</name>
</geneLocation>
<feature type="region of interest" description="Disordered" evidence="1">
    <location>
        <begin position="1"/>
        <end position="121"/>
    </location>
</feature>
<feature type="compositionally biased region" description="Polar residues" evidence="1">
    <location>
        <begin position="1"/>
        <end position="18"/>
    </location>
</feature>
<feature type="compositionally biased region" description="Low complexity" evidence="1">
    <location>
        <begin position="70"/>
        <end position="85"/>
    </location>
</feature>
<sequence length="223" mass="24684">MAKSFKQLSTDTTQSAKPTSEKDILDFLEQDWLTPASPAAPTSQAATSESQEKISKSGQRKTSNNTGKPSNLSNTNNTSNTSNSTADVPRQSSEAEEIHGKGQRRVDAKEGKPNSAKKASVDKPIAAVTDVVDATEVTTVTNVTPEHDVDVRQTFVLSQQYLEGLKNYVHTKRMSGQYDFTQKQALHQALDLLFATAQIEERPLQIRQKEEVRRQQIRKGKLK</sequence>
<accession>A0ABY4D5K6</accession>
<reference evidence="2 3" key="1">
    <citation type="submission" date="2022-03" db="EMBL/GenBank/DDBJ databases">
        <title>Hymenobactersp. isolated from the air.</title>
        <authorList>
            <person name="Won M."/>
            <person name="Kwon S.-W."/>
        </authorList>
    </citation>
    <scope>NUCLEOTIDE SEQUENCE [LARGE SCALE GENOMIC DNA]</scope>
    <source>
        <strain evidence="2 3">KACC 21982</strain>
        <plasmid evidence="2 3">unnamed3</plasmid>
    </source>
</reference>
<organism evidence="2 3">
    <name type="scientific">Hymenobacter tibetensis</name>
    <dbReference type="NCBI Taxonomy" id="497967"/>
    <lineage>
        <taxon>Bacteria</taxon>
        <taxon>Pseudomonadati</taxon>
        <taxon>Bacteroidota</taxon>
        <taxon>Cytophagia</taxon>
        <taxon>Cytophagales</taxon>
        <taxon>Hymenobacteraceae</taxon>
        <taxon>Hymenobacter</taxon>
    </lineage>
</organism>
<dbReference type="Proteomes" id="UP000831113">
    <property type="component" value="Plasmid unnamed3"/>
</dbReference>
<feature type="compositionally biased region" description="Low complexity" evidence="1">
    <location>
        <begin position="34"/>
        <end position="48"/>
    </location>
</feature>
<dbReference type="EMBL" id="CP094672">
    <property type="protein sequence ID" value="UOG77492.1"/>
    <property type="molecule type" value="Genomic_DNA"/>
</dbReference>
<keyword evidence="2" id="KW-0614">Plasmid</keyword>
<feature type="compositionally biased region" description="Polar residues" evidence="1">
    <location>
        <begin position="56"/>
        <end position="69"/>
    </location>
</feature>
<name>A0ABY4D5K6_9BACT</name>
<gene>
    <name evidence="2" type="ORF">MTX78_24410</name>
</gene>
<protein>
    <submittedName>
        <fullName evidence="2">Uncharacterized protein</fullName>
    </submittedName>
</protein>